<keyword evidence="5" id="KW-0539">Nucleus</keyword>
<evidence type="ECO:0000256" key="6">
    <source>
        <dbReference type="SAM" id="Coils"/>
    </source>
</evidence>
<organism evidence="9 10">
    <name type="scientific">Zootermopsis nevadensis</name>
    <name type="common">Dampwood termite</name>
    <dbReference type="NCBI Taxonomy" id="136037"/>
    <lineage>
        <taxon>Eukaryota</taxon>
        <taxon>Metazoa</taxon>
        <taxon>Ecdysozoa</taxon>
        <taxon>Arthropoda</taxon>
        <taxon>Hexapoda</taxon>
        <taxon>Insecta</taxon>
        <taxon>Pterygota</taxon>
        <taxon>Neoptera</taxon>
        <taxon>Polyneoptera</taxon>
        <taxon>Dictyoptera</taxon>
        <taxon>Blattodea</taxon>
        <taxon>Blattoidea</taxon>
        <taxon>Termitoidae</taxon>
        <taxon>Termopsidae</taxon>
        <taxon>Zootermopsis</taxon>
    </lineage>
</organism>
<dbReference type="InterPro" id="IPR051381">
    <property type="entry name" value="CREB_ATF_subfamily"/>
</dbReference>
<dbReference type="OMA" id="DVWPPPN"/>
<gene>
    <name evidence="9" type="ORF">L798_13615</name>
</gene>
<evidence type="ECO:0000313" key="9">
    <source>
        <dbReference type="EMBL" id="KDR11962.1"/>
    </source>
</evidence>
<dbReference type="InterPro" id="IPR004827">
    <property type="entry name" value="bZIP"/>
</dbReference>
<proteinExistence type="predicted"/>
<dbReference type="Gene3D" id="1.20.5.170">
    <property type="match status" value="1"/>
</dbReference>
<keyword evidence="2" id="KW-0805">Transcription regulation</keyword>
<evidence type="ECO:0000256" key="4">
    <source>
        <dbReference type="ARBA" id="ARBA00023163"/>
    </source>
</evidence>
<feature type="region of interest" description="Disordered" evidence="7">
    <location>
        <begin position="289"/>
        <end position="314"/>
    </location>
</feature>
<name>A0A067QZV0_ZOONE</name>
<dbReference type="GO" id="GO:0000978">
    <property type="term" value="F:RNA polymerase II cis-regulatory region sequence-specific DNA binding"/>
    <property type="evidence" value="ECO:0007669"/>
    <property type="project" value="TreeGrafter"/>
</dbReference>
<dbReference type="SMART" id="SM00338">
    <property type="entry name" value="BRLZ"/>
    <property type="match status" value="1"/>
</dbReference>
<dbReference type="PANTHER" id="PTHR45996">
    <property type="entry name" value="AGAP001464-PB"/>
    <property type="match status" value="1"/>
</dbReference>
<dbReference type="Pfam" id="PF00170">
    <property type="entry name" value="bZIP_1"/>
    <property type="match status" value="1"/>
</dbReference>
<dbReference type="CDD" id="cd14689">
    <property type="entry name" value="bZIP_CREB3"/>
    <property type="match status" value="1"/>
</dbReference>
<evidence type="ECO:0000256" key="1">
    <source>
        <dbReference type="ARBA" id="ARBA00004648"/>
    </source>
</evidence>
<dbReference type="Proteomes" id="UP000027135">
    <property type="component" value="Unassembled WGS sequence"/>
</dbReference>
<dbReference type="PANTHER" id="PTHR45996:SF3">
    <property type="entry name" value="CREB-H TRANSCRIPTION FACTOR HOMOLOG LET-607"/>
    <property type="match status" value="1"/>
</dbReference>
<keyword evidence="4" id="KW-0804">Transcription</keyword>
<keyword evidence="3" id="KW-0238">DNA-binding</keyword>
<feature type="compositionally biased region" description="Low complexity" evidence="7">
    <location>
        <begin position="115"/>
        <end position="131"/>
    </location>
</feature>
<feature type="region of interest" description="Disordered" evidence="7">
    <location>
        <begin position="448"/>
        <end position="497"/>
    </location>
</feature>
<protein>
    <submittedName>
        <fullName evidence="9">Cyclic AMP-responsive element-binding protein 3-like protein 4</fullName>
    </submittedName>
</protein>
<dbReference type="InterPro" id="IPR046347">
    <property type="entry name" value="bZIP_sf"/>
</dbReference>
<dbReference type="eggNOG" id="KOG0709">
    <property type="taxonomic scope" value="Eukaryota"/>
</dbReference>
<evidence type="ECO:0000256" key="2">
    <source>
        <dbReference type="ARBA" id="ARBA00023015"/>
    </source>
</evidence>
<sequence length="606" mass="67370">MSVPTDLSLMDFLVDREDPILISDKDSVSRSDQKDIEAMITEGWPTNPDEFLDSILKFENHPFEILDDSELLSAACTVEADIPASASSCSDSGVSSDQQLSPMLYEVEDDDRGDLLSSLSSGSEGSPLEASHVYSDHETSVQEDVEIDSSLEASHVYSDHETSVQEDVEIDSSVFSILKVEDNQAIISMNVLSSPQQSETATHNFQNRHLKTTSTPLRQLIHVTPVSGNPRSILLPLSLKDMKDIKAIKIINASHQNVTRRQKSVAGMHVTTGNRAALQTKPILVKSTAPQDDIMSTSSSKGSMSEETCDDSDSQYPRLQLTSEEKRLLQKEGVRLPSHYPLTKHEERELKRIRRKIRNKISAQDSRKRKKEYIDGLEERVKQCTEENLHLVKRIKALQTQNQTLATQLKKLQSVLARGTAKTAQPATCLMVLLLSMALVMAPNLRLNQSSPSNSDSQKDQDLSQPEDKMTPLAGRSRNLLEFAKSPVTEDDSMKSVDQDDEAKFISDMAELLHFNNPLVGDHDYEPPPLKRSRIDDKVEDIKPSLLSSGKDYIIPPSDEIWPPPPTPGDSRVSSMIEKAMGEEMMVNISDAGGMRTVVLQVPKEQ</sequence>
<feature type="compositionally biased region" description="Low complexity" evidence="7">
    <location>
        <begin position="295"/>
        <end position="306"/>
    </location>
</feature>
<evidence type="ECO:0000256" key="5">
    <source>
        <dbReference type="ARBA" id="ARBA00023242"/>
    </source>
</evidence>
<feature type="region of interest" description="Disordered" evidence="7">
    <location>
        <begin position="548"/>
        <end position="573"/>
    </location>
</feature>
<dbReference type="AlphaFoldDB" id="A0A067QZV0"/>
<dbReference type="EMBL" id="KK853055">
    <property type="protein sequence ID" value="KDR11962.1"/>
    <property type="molecule type" value="Genomic_DNA"/>
</dbReference>
<keyword evidence="10" id="KW-1185">Reference proteome</keyword>
<evidence type="ECO:0000259" key="8">
    <source>
        <dbReference type="PROSITE" id="PS50217"/>
    </source>
</evidence>
<dbReference type="InParanoid" id="A0A067QZV0"/>
<dbReference type="GO" id="GO:0005789">
    <property type="term" value="C:endoplasmic reticulum membrane"/>
    <property type="evidence" value="ECO:0007669"/>
    <property type="project" value="UniProtKB-SubCell"/>
</dbReference>
<dbReference type="OrthoDB" id="674948at2759"/>
<feature type="coiled-coil region" evidence="6">
    <location>
        <begin position="367"/>
        <end position="415"/>
    </location>
</feature>
<dbReference type="GO" id="GO:0000981">
    <property type="term" value="F:DNA-binding transcription factor activity, RNA polymerase II-specific"/>
    <property type="evidence" value="ECO:0007669"/>
    <property type="project" value="TreeGrafter"/>
</dbReference>
<dbReference type="PROSITE" id="PS50217">
    <property type="entry name" value="BZIP"/>
    <property type="match status" value="1"/>
</dbReference>
<dbReference type="SUPFAM" id="SSF57959">
    <property type="entry name" value="Leucine zipper domain"/>
    <property type="match status" value="1"/>
</dbReference>
<keyword evidence="6" id="KW-0175">Coiled coil</keyword>
<evidence type="ECO:0000256" key="7">
    <source>
        <dbReference type="SAM" id="MobiDB-lite"/>
    </source>
</evidence>
<accession>A0A067QZV0</accession>
<feature type="compositionally biased region" description="Basic and acidic residues" evidence="7">
    <location>
        <begin position="457"/>
        <end position="470"/>
    </location>
</feature>
<feature type="domain" description="BZIP" evidence="8">
    <location>
        <begin position="349"/>
        <end position="412"/>
    </location>
</feature>
<reference evidence="9 10" key="1">
    <citation type="journal article" date="2014" name="Nat. Commun.">
        <title>Molecular traces of alternative social organization in a termite genome.</title>
        <authorList>
            <person name="Terrapon N."/>
            <person name="Li C."/>
            <person name="Robertson H.M."/>
            <person name="Ji L."/>
            <person name="Meng X."/>
            <person name="Booth W."/>
            <person name="Chen Z."/>
            <person name="Childers C.P."/>
            <person name="Glastad K.M."/>
            <person name="Gokhale K."/>
            <person name="Gowin J."/>
            <person name="Gronenberg W."/>
            <person name="Hermansen R.A."/>
            <person name="Hu H."/>
            <person name="Hunt B.G."/>
            <person name="Huylmans A.K."/>
            <person name="Khalil S.M."/>
            <person name="Mitchell R.D."/>
            <person name="Munoz-Torres M.C."/>
            <person name="Mustard J.A."/>
            <person name="Pan H."/>
            <person name="Reese J.T."/>
            <person name="Scharf M.E."/>
            <person name="Sun F."/>
            <person name="Vogel H."/>
            <person name="Xiao J."/>
            <person name="Yang W."/>
            <person name="Yang Z."/>
            <person name="Yang Z."/>
            <person name="Zhou J."/>
            <person name="Zhu J."/>
            <person name="Brent C.S."/>
            <person name="Elsik C.G."/>
            <person name="Goodisman M.A."/>
            <person name="Liberles D.A."/>
            <person name="Roe R.M."/>
            <person name="Vargo E.L."/>
            <person name="Vilcinskas A."/>
            <person name="Wang J."/>
            <person name="Bornberg-Bauer E."/>
            <person name="Korb J."/>
            <person name="Zhang G."/>
            <person name="Liebig J."/>
        </authorList>
    </citation>
    <scope>NUCLEOTIDE SEQUENCE [LARGE SCALE GENOMIC DNA]</scope>
    <source>
        <tissue evidence="9">Whole organism</tissue>
    </source>
</reference>
<feature type="region of interest" description="Disordered" evidence="7">
    <location>
        <begin position="113"/>
        <end position="143"/>
    </location>
</feature>
<evidence type="ECO:0000256" key="3">
    <source>
        <dbReference type="ARBA" id="ARBA00023125"/>
    </source>
</evidence>
<dbReference type="GO" id="GO:0005634">
    <property type="term" value="C:nucleus"/>
    <property type="evidence" value="ECO:0007669"/>
    <property type="project" value="TreeGrafter"/>
</dbReference>
<comment type="subcellular location">
    <subcellularLocation>
        <location evidence="1">Endoplasmic reticulum membrane</location>
        <topology evidence="1">Single-pass type II membrane protein</topology>
    </subcellularLocation>
</comment>
<dbReference type="STRING" id="136037.A0A067QZV0"/>
<evidence type="ECO:0000313" key="10">
    <source>
        <dbReference type="Proteomes" id="UP000027135"/>
    </source>
</evidence>